<proteinExistence type="predicted"/>
<evidence type="ECO:0000256" key="1">
    <source>
        <dbReference type="SAM" id="Phobius"/>
    </source>
</evidence>
<reference evidence="2" key="1">
    <citation type="submission" date="2019-08" db="EMBL/GenBank/DDBJ databases">
        <authorList>
            <person name="Kucharzyk K."/>
            <person name="Murdoch R.W."/>
            <person name="Higgins S."/>
            <person name="Loffler F."/>
        </authorList>
    </citation>
    <scope>NUCLEOTIDE SEQUENCE</scope>
</reference>
<name>A0A645G1B4_9ZZZZ</name>
<sequence length="148" mass="15927">MNDFEKPTEKATTPKEILNALQGVKAVQSDIMGIVNLGGGAAASMALAFLRAYYEKLPEDVARRLDKIDPKAMQCIPSVTGMHLTGESLKEFAEKVASPESFTQTVRAVNAYRRKLGLPLLGPDGWPAGEGGDAVKQTPRWCPIKNGA</sequence>
<protein>
    <submittedName>
        <fullName evidence="2">Uncharacterized protein</fullName>
    </submittedName>
</protein>
<gene>
    <name evidence="2" type="ORF">SDC9_165281</name>
</gene>
<feature type="transmembrane region" description="Helical" evidence="1">
    <location>
        <begin position="31"/>
        <end position="54"/>
    </location>
</feature>
<dbReference type="AlphaFoldDB" id="A0A645G1B4"/>
<keyword evidence="1" id="KW-0812">Transmembrane</keyword>
<evidence type="ECO:0000313" key="2">
    <source>
        <dbReference type="EMBL" id="MPN17924.1"/>
    </source>
</evidence>
<dbReference type="EMBL" id="VSSQ01065164">
    <property type="protein sequence ID" value="MPN17924.1"/>
    <property type="molecule type" value="Genomic_DNA"/>
</dbReference>
<keyword evidence="1" id="KW-1133">Transmembrane helix</keyword>
<accession>A0A645G1B4</accession>
<organism evidence="2">
    <name type="scientific">bioreactor metagenome</name>
    <dbReference type="NCBI Taxonomy" id="1076179"/>
    <lineage>
        <taxon>unclassified sequences</taxon>
        <taxon>metagenomes</taxon>
        <taxon>ecological metagenomes</taxon>
    </lineage>
</organism>
<comment type="caution">
    <text evidence="2">The sequence shown here is derived from an EMBL/GenBank/DDBJ whole genome shotgun (WGS) entry which is preliminary data.</text>
</comment>
<keyword evidence="1" id="KW-0472">Membrane</keyword>